<dbReference type="EMBL" id="BMAC01000577">
    <property type="protein sequence ID" value="GFP99506.1"/>
    <property type="molecule type" value="Genomic_DNA"/>
</dbReference>
<evidence type="ECO:0000313" key="2">
    <source>
        <dbReference type="EMBL" id="GFP99506.1"/>
    </source>
</evidence>
<evidence type="ECO:0000256" key="1">
    <source>
        <dbReference type="SAM" id="Phobius"/>
    </source>
</evidence>
<dbReference type="AlphaFoldDB" id="A0A830CJM0"/>
<comment type="caution">
    <text evidence="2">The sequence shown here is derived from an EMBL/GenBank/DDBJ whole genome shotgun (WGS) entry which is preliminary data.</text>
</comment>
<name>A0A830CJM0_9LAMI</name>
<protein>
    <submittedName>
        <fullName evidence="2">Uncharacterized protein</fullName>
    </submittedName>
</protein>
<feature type="transmembrane region" description="Helical" evidence="1">
    <location>
        <begin position="166"/>
        <end position="190"/>
    </location>
</feature>
<proteinExistence type="predicted"/>
<gene>
    <name evidence="2" type="ORF">PHJA_002094700</name>
</gene>
<sequence length="208" mass="23186">MGLTGRAFQAPTRRITFRSLRINKPNAPNSCNCILVSLPNGGRAPVATCVGSSSGAQPARDDPPRMPSHCRSVAGYGVQDMVSFGPRAGNVRYVLWAFVNYLNARVHRAQVQDLNIFYVMSPTLYNAPPMAFPRPVINGFRNNCYQRLLELELAKEIRNFTFFSRFFGSILSVSALGLLSFGCFLSVTTLKTVRCSLIKLNRRYLKVK</sequence>
<accession>A0A830CJM0</accession>
<keyword evidence="1" id="KW-1133">Transmembrane helix</keyword>
<keyword evidence="3" id="KW-1185">Reference proteome</keyword>
<dbReference type="Proteomes" id="UP000653305">
    <property type="component" value="Unassembled WGS sequence"/>
</dbReference>
<evidence type="ECO:0000313" key="3">
    <source>
        <dbReference type="Proteomes" id="UP000653305"/>
    </source>
</evidence>
<organism evidence="2 3">
    <name type="scientific">Phtheirospermum japonicum</name>
    <dbReference type="NCBI Taxonomy" id="374723"/>
    <lineage>
        <taxon>Eukaryota</taxon>
        <taxon>Viridiplantae</taxon>
        <taxon>Streptophyta</taxon>
        <taxon>Embryophyta</taxon>
        <taxon>Tracheophyta</taxon>
        <taxon>Spermatophyta</taxon>
        <taxon>Magnoliopsida</taxon>
        <taxon>eudicotyledons</taxon>
        <taxon>Gunneridae</taxon>
        <taxon>Pentapetalae</taxon>
        <taxon>asterids</taxon>
        <taxon>lamiids</taxon>
        <taxon>Lamiales</taxon>
        <taxon>Orobanchaceae</taxon>
        <taxon>Orobanchaceae incertae sedis</taxon>
        <taxon>Phtheirospermum</taxon>
    </lineage>
</organism>
<keyword evidence="1" id="KW-0812">Transmembrane</keyword>
<keyword evidence="1" id="KW-0472">Membrane</keyword>
<reference evidence="2" key="1">
    <citation type="submission" date="2020-07" db="EMBL/GenBank/DDBJ databases">
        <title>Ethylene signaling mediates host invasion by parasitic plants.</title>
        <authorList>
            <person name="Yoshida S."/>
        </authorList>
    </citation>
    <scope>NUCLEOTIDE SEQUENCE</scope>
    <source>
        <strain evidence="2">Okayama</strain>
    </source>
</reference>